<accession>A0A562LC51</accession>
<proteinExistence type="predicted"/>
<evidence type="ECO:0000256" key="1">
    <source>
        <dbReference type="SAM" id="Phobius"/>
    </source>
</evidence>
<evidence type="ECO:0000313" key="2">
    <source>
        <dbReference type="EMBL" id="TWI05136.1"/>
    </source>
</evidence>
<evidence type="ECO:0000313" key="3">
    <source>
        <dbReference type="Proteomes" id="UP000317176"/>
    </source>
</evidence>
<feature type="transmembrane region" description="Helical" evidence="1">
    <location>
        <begin position="7"/>
        <end position="26"/>
    </location>
</feature>
<sequence length="49" mass="5410">MKIKPADIWLISLLAMLIVGVLGVAITGDARWLGLAVLPCIVYAKWFRI</sequence>
<reference evidence="2 3" key="1">
    <citation type="journal article" date="2015" name="Stand. Genomic Sci.">
        <title>Genomic Encyclopedia of Bacterial and Archaeal Type Strains, Phase III: the genomes of soil and plant-associated and newly described type strains.</title>
        <authorList>
            <person name="Whitman W.B."/>
            <person name="Woyke T."/>
            <person name="Klenk H.P."/>
            <person name="Zhou Y."/>
            <person name="Lilburn T.G."/>
            <person name="Beck B.J."/>
            <person name="De Vos P."/>
            <person name="Vandamme P."/>
            <person name="Eisen J.A."/>
            <person name="Garrity G."/>
            <person name="Hugenholtz P."/>
            <person name="Kyrpides N.C."/>
        </authorList>
    </citation>
    <scope>NUCLEOTIDE SEQUENCE [LARGE SCALE GENOMIC DNA]</scope>
    <source>
        <strain evidence="2 3">CGMCC 1.10947</strain>
    </source>
</reference>
<dbReference type="EMBL" id="VLKL01000008">
    <property type="protein sequence ID" value="TWI05136.1"/>
    <property type="molecule type" value="Genomic_DNA"/>
</dbReference>
<dbReference type="Proteomes" id="UP000317176">
    <property type="component" value="Unassembled WGS sequence"/>
</dbReference>
<keyword evidence="3" id="KW-1185">Reference proteome</keyword>
<keyword evidence="1" id="KW-0472">Membrane</keyword>
<keyword evidence="1" id="KW-0812">Transmembrane</keyword>
<comment type="caution">
    <text evidence="2">The sequence shown here is derived from an EMBL/GenBank/DDBJ whole genome shotgun (WGS) entry which is preliminary data.</text>
</comment>
<protein>
    <submittedName>
        <fullName evidence="2">Uncharacterized protein</fullName>
    </submittedName>
</protein>
<dbReference type="AlphaFoldDB" id="A0A562LC51"/>
<gene>
    <name evidence="2" type="ORF">IQ17_03301</name>
</gene>
<keyword evidence="1" id="KW-1133">Transmembrane helix</keyword>
<name>A0A562LC51_9BRAD</name>
<feature type="transmembrane region" description="Helical" evidence="1">
    <location>
        <begin position="32"/>
        <end position="48"/>
    </location>
</feature>
<organism evidence="2 3">
    <name type="scientific">Bradyrhizobium daqingense</name>
    <dbReference type="NCBI Taxonomy" id="993502"/>
    <lineage>
        <taxon>Bacteria</taxon>
        <taxon>Pseudomonadati</taxon>
        <taxon>Pseudomonadota</taxon>
        <taxon>Alphaproteobacteria</taxon>
        <taxon>Hyphomicrobiales</taxon>
        <taxon>Nitrobacteraceae</taxon>
        <taxon>Bradyrhizobium</taxon>
    </lineage>
</organism>